<organism evidence="3 4">
    <name type="scientific">Paeniroseomonas aquatica</name>
    <dbReference type="NCBI Taxonomy" id="373043"/>
    <lineage>
        <taxon>Bacteria</taxon>
        <taxon>Pseudomonadati</taxon>
        <taxon>Pseudomonadota</taxon>
        <taxon>Alphaproteobacteria</taxon>
        <taxon>Acetobacterales</taxon>
        <taxon>Acetobacteraceae</taxon>
        <taxon>Paeniroseomonas</taxon>
    </lineage>
</organism>
<dbReference type="SUPFAM" id="SSF53756">
    <property type="entry name" value="UDP-Glycosyltransferase/glycogen phosphorylase"/>
    <property type="match status" value="1"/>
</dbReference>
<dbReference type="EMBL" id="JAUFPN010000200">
    <property type="protein sequence ID" value="MDN3568009.1"/>
    <property type="molecule type" value="Genomic_DNA"/>
</dbReference>
<dbReference type="InterPro" id="IPR001296">
    <property type="entry name" value="Glyco_trans_1"/>
</dbReference>
<dbReference type="Pfam" id="PF00534">
    <property type="entry name" value="Glycos_transf_1"/>
    <property type="match status" value="1"/>
</dbReference>
<evidence type="ECO:0000313" key="4">
    <source>
        <dbReference type="Proteomes" id="UP001529369"/>
    </source>
</evidence>
<name>A0ABT8ADX2_9PROT</name>
<evidence type="ECO:0000259" key="2">
    <source>
        <dbReference type="Pfam" id="PF13579"/>
    </source>
</evidence>
<dbReference type="Gene3D" id="3.40.50.2000">
    <property type="entry name" value="Glycogen Phosphorylase B"/>
    <property type="match status" value="2"/>
</dbReference>
<dbReference type="Proteomes" id="UP001529369">
    <property type="component" value="Unassembled WGS sequence"/>
</dbReference>
<feature type="domain" description="Glycosyltransferase subfamily 4-like N-terminal" evidence="2">
    <location>
        <begin position="18"/>
        <end position="175"/>
    </location>
</feature>
<dbReference type="InterPro" id="IPR028098">
    <property type="entry name" value="Glyco_trans_4-like_N"/>
</dbReference>
<keyword evidence="4" id="KW-1185">Reference proteome</keyword>
<comment type="caution">
    <text evidence="3">The sequence shown here is derived from an EMBL/GenBank/DDBJ whole genome shotgun (WGS) entry which is preliminary data.</text>
</comment>
<proteinExistence type="predicted"/>
<protein>
    <submittedName>
        <fullName evidence="3">Glycosyltransferase</fullName>
    </submittedName>
</protein>
<accession>A0ABT8ADX2</accession>
<sequence length="391" mass="43272">MGKFPPTVGQVSTLNFWLAIGLKRLGHDVIVCSDSMSTVKDAVRAHTDESLARPPAELANIEVQYADIEDPTLYLPFANIEFTKFLSKSFAALKSFRPDVLLSHYLEPYALVGHFVAEALRIPHVITHAGTDAVRLCSDEAIAEVYREVAQKARRFVAKSRIAAERFGAALDGPRPAPYFPPSEYFQATDAPTTFRSLLTAKFGLSKDEPIFGFYGKFTRGKCLFELLTAFTEFRNAHASGKLCLVGAPLNNGLNLAEDAASCRILDHVSIHKPLPNWQIPDFIQSCTAVVYLKEAYKVAQHRSIVPREVLACGARLIATDESLLGVPEALKSSGDLLMARGPDVTRSLVTAMAIAAECKRRPRQTDELSHRQLHQDYICSWEKILLQATR</sequence>
<feature type="domain" description="Glycosyl transferase family 1" evidence="1">
    <location>
        <begin position="201"/>
        <end position="332"/>
    </location>
</feature>
<evidence type="ECO:0000313" key="3">
    <source>
        <dbReference type="EMBL" id="MDN3568009.1"/>
    </source>
</evidence>
<gene>
    <name evidence="3" type="ORF">QWZ14_26820</name>
</gene>
<dbReference type="Pfam" id="PF13579">
    <property type="entry name" value="Glyco_trans_4_4"/>
    <property type="match status" value="1"/>
</dbReference>
<reference evidence="4" key="1">
    <citation type="journal article" date="2019" name="Int. J. Syst. Evol. Microbiol.">
        <title>The Global Catalogue of Microorganisms (GCM) 10K type strain sequencing project: providing services to taxonomists for standard genome sequencing and annotation.</title>
        <authorList>
            <consortium name="The Broad Institute Genomics Platform"/>
            <consortium name="The Broad Institute Genome Sequencing Center for Infectious Disease"/>
            <person name="Wu L."/>
            <person name="Ma J."/>
        </authorList>
    </citation>
    <scope>NUCLEOTIDE SEQUENCE [LARGE SCALE GENOMIC DNA]</scope>
    <source>
        <strain evidence="4">CECT 7131</strain>
    </source>
</reference>
<evidence type="ECO:0000259" key="1">
    <source>
        <dbReference type="Pfam" id="PF00534"/>
    </source>
</evidence>